<evidence type="ECO:0000256" key="3">
    <source>
        <dbReference type="ARBA" id="ARBA00022630"/>
    </source>
</evidence>
<dbReference type="InterPro" id="IPR016166">
    <property type="entry name" value="FAD-bd_PCMH"/>
</dbReference>
<proteinExistence type="inferred from homology"/>
<comment type="cofactor">
    <cofactor evidence="1">
        <name>FAD</name>
        <dbReference type="ChEBI" id="CHEBI:57692"/>
    </cofactor>
</comment>
<keyword evidence="5" id="KW-0560">Oxidoreductase</keyword>
<evidence type="ECO:0000259" key="7">
    <source>
        <dbReference type="PROSITE" id="PS51387"/>
    </source>
</evidence>
<dbReference type="Pfam" id="PF08031">
    <property type="entry name" value="BBE"/>
    <property type="match status" value="1"/>
</dbReference>
<evidence type="ECO:0000256" key="4">
    <source>
        <dbReference type="ARBA" id="ARBA00022827"/>
    </source>
</evidence>
<protein>
    <recommendedName>
        <fullName evidence="7">FAD-binding PCMH-type domain-containing protein</fullName>
    </recommendedName>
</protein>
<dbReference type="InterPro" id="IPR050416">
    <property type="entry name" value="FAD-linked_Oxidoreductase"/>
</dbReference>
<evidence type="ECO:0000256" key="5">
    <source>
        <dbReference type="ARBA" id="ARBA00023002"/>
    </source>
</evidence>
<dbReference type="Gene3D" id="3.30.465.10">
    <property type="match status" value="1"/>
</dbReference>
<dbReference type="Gene3D" id="3.40.462.20">
    <property type="match status" value="1"/>
</dbReference>
<dbReference type="PANTHER" id="PTHR42973:SF39">
    <property type="entry name" value="FAD-BINDING PCMH-TYPE DOMAIN-CONTAINING PROTEIN"/>
    <property type="match status" value="1"/>
</dbReference>
<evidence type="ECO:0000256" key="2">
    <source>
        <dbReference type="ARBA" id="ARBA00005466"/>
    </source>
</evidence>
<evidence type="ECO:0000313" key="8">
    <source>
        <dbReference type="EMBL" id="KAK9760844.1"/>
    </source>
</evidence>
<dbReference type="InterPro" id="IPR016167">
    <property type="entry name" value="FAD-bd_PCMH_sub1"/>
</dbReference>
<sequence length="475" mass="51599">MKSILLLAVLPAVVLCGVEECLRELGTPTVNQASGNYSKVNYNYNTRHNFNPLLYVVARDVVDVQNAVKCAVNHNIPISARSGGHSYEGYSQGGRNGDVIVDLSNLNNIQIDKSTKTAIVGAGSLLGPTYYKLFKGGGFGIPAGSCPQVGIGGHALGGGFGLFSRKYGMVSDNVLEIQIVNPSGQLLVANTNQNSDLFWALRGGGQGSFGIVTSFKFKLFTPPSKVTTFSYSWDYKQFNLVYKAFQDWAFTNPSEDVGPNMYVDRNGIVLQGVFQGPKAELSQHLSGILSASPQPSNVAIKEGSFLDAVSYFSGMSGGVEALANIKFGQGRRTYMKAHSAIIQKPITTQGIQVLRDTLAKAPGYGYFLFDLYGGAIARVNGNTTAFLHRGGADIITQMVIQPPTATDLDKTWLTEAYQSVKPYFSSAAYQNYIDRDLQNWQTAYFGENLNRLVQVKKVYDPTNVFNFAQSIPLNV</sequence>
<keyword evidence="6" id="KW-0732">Signal</keyword>
<feature type="chain" id="PRO_5046226103" description="FAD-binding PCMH-type domain-containing protein" evidence="6">
    <location>
        <begin position="17"/>
        <end position="475"/>
    </location>
</feature>
<gene>
    <name evidence="8" type="ORF">K7432_014726</name>
</gene>
<dbReference type="EMBL" id="JASJQH010001755">
    <property type="protein sequence ID" value="KAK9760844.1"/>
    <property type="molecule type" value="Genomic_DNA"/>
</dbReference>
<dbReference type="PANTHER" id="PTHR42973">
    <property type="entry name" value="BINDING OXIDOREDUCTASE, PUTATIVE (AFU_ORTHOLOGUE AFUA_1G17690)-RELATED"/>
    <property type="match status" value="1"/>
</dbReference>
<comment type="caution">
    <text evidence="8">The sequence shown here is derived from an EMBL/GenBank/DDBJ whole genome shotgun (WGS) entry which is preliminary data.</text>
</comment>
<keyword evidence="9" id="KW-1185">Reference proteome</keyword>
<evidence type="ECO:0000313" key="9">
    <source>
        <dbReference type="Proteomes" id="UP001479436"/>
    </source>
</evidence>
<dbReference type="Gene3D" id="3.30.43.10">
    <property type="entry name" value="Uridine Diphospho-n-acetylenolpyruvylglucosamine Reductase, domain 2"/>
    <property type="match status" value="1"/>
</dbReference>
<dbReference type="SUPFAM" id="SSF56176">
    <property type="entry name" value="FAD-binding/transporter-associated domain-like"/>
    <property type="match status" value="1"/>
</dbReference>
<dbReference type="PROSITE" id="PS00862">
    <property type="entry name" value="OX2_COVAL_FAD"/>
    <property type="match status" value="1"/>
</dbReference>
<evidence type="ECO:0000256" key="6">
    <source>
        <dbReference type="SAM" id="SignalP"/>
    </source>
</evidence>
<feature type="domain" description="FAD-binding PCMH-type" evidence="7">
    <location>
        <begin position="48"/>
        <end position="222"/>
    </location>
</feature>
<dbReference type="PROSITE" id="PS51387">
    <property type="entry name" value="FAD_PCMH"/>
    <property type="match status" value="1"/>
</dbReference>
<evidence type="ECO:0000256" key="1">
    <source>
        <dbReference type="ARBA" id="ARBA00001974"/>
    </source>
</evidence>
<dbReference type="InterPro" id="IPR016169">
    <property type="entry name" value="FAD-bd_PCMH_sub2"/>
</dbReference>
<reference evidence="8 9" key="1">
    <citation type="submission" date="2023-04" db="EMBL/GenBank/DDBJ databases">
        <title>Genome of Basidiobolus ranarum AG-B5.</title>
        <authorList>
            <person name="Stajich J.E."/>
            <person name="Carter-House D."/>
            <person name="Gryganskyi A."/>
        </authorList>
    </citation>
    <scope>NUCLEOTIDE SEQUENCE [LARGE SCALE GENOMIC DNA]</scope>
    <source>
        <strain evidence="8 9">AG-B5</strain>
    </source>
</reference>
<name>A0ABR2WHB6_9FUNG</name>
<dbReference type="InterPro" id="IPR036318">
    <property type="entry name" value="FAD-bd_PCMH-like_sf"/>
</dbReference>
<keyword evidence="4" id="KW-0274">FAD</keyword>
<feature type="signal peptide" evidence="6">
    <location>
        <begin position="1"/>
        <end position="16"/>
    </location>
</feature>
<dbReference type="InterPro" id="IPR006093">
    <property type="entry name" value="Oxy_OxRdtase_FAD_BS"/>
</dbReference>
<accession>A0ABR2WHB6</accession>
<dbReference type="Proteomes" id="UP001479436">
    <property type="component" value="Unassembled WGS sequence"/>
</dbReference>
<comment type="similarity">
    <text evidence="2">Belongs to the oxygen-dependent FAD-linked oxidoreductase family.</text>
</comment>
<dbReference type="InterPro" id="IPR012951">
    <property type="entry name" value="BBE"/>
</dbReference>
<keyword evidence="3" id="KW-0285">Flavoprotein</keyword>
<organism evidence="8 9">
    <name type="scientific">Basidiobolus ranarum</name>
    <dbReference type="NCBI Taxonomy" id="34480"/>
    <lineage>
        <taxon>Eukaryota</taxon>
        <taxon>Fungi</taxon>
        <taxon>Fungi incertae sedis</taxon>
        <taxon>Zoopagomycota</taxon>
        <taxon>Entomophthoromycotina</taxon>
        <taxon>Basidiobolomycetes</taxon>
        <taxon>Basidiobolales</taxon>
        <taxon>Basidiobolaceae</taxon>
        <taxon>Basidiobolus</taxon>
    </lineage>
</organism>
<dbReference type="InterPro" id="IPR006094">
    <property type="entry name" value="Oxid_FAD_bind_N"/>
</dbReference>
<dbReference type="Pfam" id="PF01565">
    <property type="entry name" value="FAD_binding_4"/>
    <property type="match status" value="1"/>
</dbReference>